<dbReference type="eggNOG" id="ENOG502ZBQP">
    <property type="taxonomic scope" value="Bacteria"/>
</dbReference>
<feature type="transmembrane region" description="Helical" evidence="1">
    <location>
        <begin position="149"/>
        <end position="169"/>
    </location>
</feature>
<comment type="caution">
    <text evidence="2">The sequence shown here is derived from an EMBL/GenBank/DDBJ whole genome shotgun (WGS) entry which is preliminary data.</text>
</comment>
<evidence type="ECO:0000313" key="2">
    <source>
        <dbReference type="EMBL" id="KGR91266.1"/>
    </source>
</evidence>
<feature type="transmembrane region" description="Helical" evidence="1">
    <location>
        <begin position="120"/>
        <end position="137"/>
    </location>
</feature>
<feature type="transmembrane region" description="Helical" evidence="1">
    <location>
        <begin position="58"/>
        <end position="78"/>
    </location>
</feature>
<keyword evidence="1" id="KW-0472">Membrane</keyword>
<dbReference type="EMBL" id="JPVQ01000008">
    <property type="protein sequence ID" value="KGR91266.1"/>
    <property type="molecule type" value="Genomic_DNA"/>
</dbReference>
<evidence type="ECO:0000256" key="1">
    <source>
        <dbReference type="SAM" id="Phobius"/>
    </source>
</evidence>
<protein>
    <submittedName>
        <fullName evidence="2">Membrane protein</fullName>
    </submittedName>
</protein>
<sequence length="174" mass="19466">MITWIIAAEIAFWIAIALGLVSRYILNLKGLSWFFFILTPFVDLALIVLTAMDLKNGAIATTAHGVAAIYIGVSLAYGKSMIAWADEKFQVLFLKKSSTKKKLSGLAKGKYEMKMWARHVVAYVIGSSLIWLMIFYVGHLKAEALFNLWRIWSIVVLVDGAISVSYIIFPKKSN</sequence>
<dbReference type="Proteomes" id="UP000030595">
    <property type="component" value="Unassembled WGS sequence"/>
</dbReference>
<feature type="transmembrane region" description="Helical" evidence="1">
    <location>
        <begin position="6"/>
        <end position="26"/>
    </location>
</feature>
<gene>
    <name evidence="2" type="ORF">CD30_06430</name>
</gene>
<dbReference type="AlphaFoldDB" id="A0A0A3J2Y7"/>
<name>A0A0A3J2Y7_9BACL</name>
<reference evidence="2 3" key="1">
    <citation type="submission" date="2014-02" db="EMBL/GenBank/DDBJ databases">
        <title>Draft genome sequence of Lysinibacillus massiliensis CCUG 49529.</title>
        <authorList>
            <person name="Zhang F."/>
            <person name="Wang G."/>
            <person name="Zhang L."/>
        </authorList>
    </citation>
    <scope>NUCLEOTIDE SEQUENCE [LARGE SCALE GENOMIC DNA]</scope>
    <source>
        <strain evidence="2 3">CCUG 49529</strain>
    </source>
</reference>
<keyword evidence="1" id="KW-0812">Transmembrane</keyword>
<evidence type="ECO:0000313" key="3">
    <source>
        <dbReference type="Proteomes" id="UP000030595"/>
    </source>
</evidence>
<keyword evidence="3" id="KW-1185">Reference proteome</keyword>
<dbReference type="RefSeq" id="WP_036174041.1">
    <property type="nucleotide sequence ID" value="NZ_AVCZ01000008.1"/>
</dbReference>
<proteinExistence type="predicted"/>
<organism evidence="2 3">
    <name type="scientific">Ureibacillus massiliensis 4400831 = CIP 108448 = CCUG 49529</name>
    <dbReference type="NCBI Taxonomy" id="1211035"/>
    <lineage>
        <taxon>Bacteria</taxon>
        <taxon>Bacillati</taxon>
        <taxon>Bacillota</taxon>
        <taxon>Bacilli</taxon>
        <taxon>Bacillales</taxon>
        <taxon>Caryophanaceae</taxon>
        <taxon>Ureibacillus</taxon>
    </lineage>
</organism>
<dbReference type="OrthoDB" id="2082317at2"/>
<keyword evidence="1" id="KW-1133">Transmembrane helix</keyword>
<accession>A0A0A3J2Y7</accession>
<feature type="transmembrane region" description="Helical" evidence="1">
    <location>
        <begin position="33"/>
        <end position="52"/>
    </location>
</feature>